<proteinExistence type="predicted"/>
<keyword evidence="1" id="KW-1133">Transmembrane helix</keyword>
<evidence type="ECO:0000256" key="1">
    <source>
        <dbReference type="SAM" id="Phobius"/>
    </source>
</evidence>
<reference evidence="2" key="2">
    <citation type="submission" date="2022-01" db="EMBL/GenBank/DDBJ databases">
        <authorList>
            <person name="Zivanovic Y."/>
            <person name="Moreira D."/>
            <person name="Lopez-Garcia P."/>
        </authorList>
    </citation>
    <scope>NUCLEOTIDE SEQUENCE</scope>
    <source>
        <strain evidence="2">G9</strain>
    </source>
</reference>
<gene>
    <name evidence="2" type="ORF">L3556_11700</name>
</gene>
<sequence length="163" mass="17467">MTLPEILAVVVIIGILAAISLPSFLSWLNDRRVRDALVKVEGAMKEAQREAIRQGRQCDLIINTSSNGSITGSCLVTGPRTFGDPALPFLTPIQLRSNRNDYSFFVNGTTNSTATLVVALPTGEATQRCFVLSNGVGMMRKGTYQDSDTVGATAANCTTLQVQ</sequence>
<keyword evidence="3" id="KW-1185">Reference proteome</keyword>
<accession>A0ABT6F180</accession>
<feature type="transmembrane region" description="Helical" evidence="1">
    <location>
        <begin position="6"/>
        <end position="28"/>
    </location>
</feature>
<dbReference type="Gene3D" id="3.30.700.10">
    <property type="entry name" value="Glycoprotein, Type 4 Pilin"/>
    <property type="match status" value="1"/>
</dbReference>
<organism evidence="2 3">
    <name type="scientific">Candidatus Synechococcus calcipolaris G9</name>
    <dbReference type="NCBI Taxonomy" id="1497997"/>
    <lineage>
        <taxon>Bacteria</taxon>
        <taxon>Bacillati</taxon>
        <taxon>Cyanobacteriota</taxon>
        <taxon>Cyanophyceae</taxon>
        <taxon>Synechococcales</taxon>
        <taxon>Synechococcaceae</taxon>
        <taxon>Synechococcus</taxon>
    </lineage>
</organism>
<protein>
    <submittedName>
        <fullName evidence="2">Type II secretion system GspH family protein</fullName>
    </submittedName>
</protein>
<name>A0ABT6F180_9SYNE</name>
<dbReference type="SUPFAM" id="SSF54523">
    <property type="entry name" value="Pili subunits"/>
    <property type="match status" value="1"/>
</dbReference>
<dbReference type="EMBL" id="JAKKUT010000002">
    <property type="protein sequence ID" value="MDG2991589.1"/>
    <property type="molecule type" value="Genomic_DNA"/>
</dbReference>
<reference evidence="2" key="1">
    <citation type="journal article" date="2022" name="Genome Biol. Evol.">
        <title>A New Gene Family Diagnostic for Intracellular Biomineralization of Amorphous Ca Carbonates by Cyanobacteria.</title>
        <authorList>
            <person name="Benzerara K."/>
            <person name="Duprat E."/>
            <person name="Bitard-Feildel T."/>
            <person name="Caumes G."/>
            <person name="Cassier-Chauvat C."/>
            <person name="Chauvat F."/>
            <person name="Dezi M."/>
            <person name="Diop S.I."/>
            <person name="Gaschignard G."/>
            <person name="Gorgen S."/>
            <person name="Gugger M."/>
            <person name="Lopez-Garcia P."/>
            <person name="Millet M."/>
            <person name="Skouri-Panet F."/>
            <person name="Moreira D."/>
            <person name="Callebaut I."/>
        </authorList>
    </citation>
    <scope>NUCLEOTIDE SEQUENCE</scope>
    <source>
        <strain evidence="2">G9</strain>
    </source>
</reference>
<dbReference type="NCBIfam" id="TIGR02532">
    <property type="entry name" value="IV_pilin_GFxxxE"/>
    <property type="match status" value="1"/>
</dbReference>
<dbReference type="Proteomes" id="UP001154265">
    <property type="component" value="Unassembled WGS sequence"/>
</dbReference>
<evidence type="ECO:0000313" key="3">
    <source>
        <dbReference type="Proteomes" id="UP001154265"/>
    </source>
</evidence>
<keyword evidence="1" id="KW-0472">Membrane</keyword>
<evidence type="ECO:0000313" key="2">
    <source>
        <dbReference type="EMBL" id="MDG2991589.1"/>
    </source>
</evidence>
<comment type="caution">
    <text evidence="2">The sequence shown here is derived from an EMBL/GenBank/DDBJ whole genome shotgun (WGS) entry which is preliminary data.</text>
</comment>
<dbReference type="InterPro" id="IPR012902">
    <property type="entry name" value="N_methyl_site"/>
</dbReference>
<dbReference type="InterPro" id="IPR045584">
    <property type="entry name" value="Pilin-like"/>
</dbReference>
<keyword evidence="1" id="KW-0812">Transmembrane</keyword>